<name>A0A1C3U009_9HYPH</name>
<organism evidence="2 3">
    <name type="scientific">Rhizobium multihospitium</name>
    <dbReference type="NCBI Taxonomy" id="410764"/>
    <lineage>
        <taxon>Bacteria</taxon>
        <taxon>Pseudomonadati</taxon>
        <taxon>Pseudomonadota</taxon>
        <taxon>Alphaproteobacteria</taxon>
        <taxon>Hyphomicrobiales</taxon>
        <taxon>Rhizobiaceae</taxon>
        <taxon>Rhizobium/Agrobacterium group</taxon>
        <taxon>Rhizobium</taxon>
    </lineage>
</organism>
<gene>
    <name evidence="2" type="ORF">GA0061103_1274</name>
</gene>
<proteinExistence type="predicted"/>
<reference evidence="3" key="1">
    <citation type="submission" date="2016-08" db="EMBL/GenBank/DDBJ databases">
        <authorList>
            <person name="Varghese N."/>
            <person name="Submissions Spin"/>
        </authorList>
    </citation>
    <scope>NUCLEOTIDE SEQUENCE [LARGE SCALE GENOMIC DNA]</scope>
    <source>
        <strain evidence="3">HAMBI 2975</strain>
    </source>
</reference>
<protein>
    <submittedName>
        <fullName evidence="2">Uncharacterized conserved protein, DUF1800 family</fullName>
    </submittedName>
</protein>
<evidence type="ECO:0000313" key="2">
    <source>
        <dbReference type="EMBL" id="SCB08771.1"/>
    </source>
</evidence>
<feature type="compositionally biased region" description="Low complexity" evidence="1">
    <location>
        <begin position="111"/>
        <end position="121"/>
    </location>
</feature>
<accession>A0A1C3U009</accession>
<feature type="region of interest" description="Disordered" evidence="1">
    <location>
        <begin position="78"/>
        <end position="121"/>
    </location>
</feature>
<dbReference type="OrthoDB" id="9772295at2"/>
<sequence length="510" mass="54783">MAQQSNDVYAALALSRFGLGADHNGTTSIASDPRGALLEEITERFVPVPVGPQLQSTADLLVSLYAFQEQRKEARQQAAAAVAAVPQDKQMQGPQQPQKPPLQPSGAMAGQPSNQSQPNNQAMAAVIGKAVEKLEKPAMPYLPQQVLLAEVDARFNGTIRQPLIGFGERLAMFWANHFAVAVSKSEEVHIVAGAFEREAIRPHVFGRFADMLLAVETHPAMLGYLDNQQSIGPNSKANTNKKRGLNENLARETLELHTLGVNGGYTQTDVTTLAKIITGWTVARAEGKLGTPGTFVFNAGAHEPGDQTLLGLTYADNGVGQGREALRDLAHHPATAQHIATKLVRHFVADTPPPALVQTVAATFSKTDGDLSAVYRALISSEDAWNPTLSKVRSPLEFMTALLRASGETPKPNVILGALTAMGQPFWAPAGPNGFADTVDVWASSESLSMRMDVANMIANAVPPQIDPRRFVSDSLGPLLSKETLQAVSRAETRNQGLTIAYLSPEFQRR</sequence>
<evidence type="ECO:0000256" key="1">
    <source>
        <dbReference type="SAM" id="MobiDB-lite"/>
    </source>
</evidence>
<dbReference type="RefSeq" id="WP_092708488.1">
    <property type="nucleotide sequence ID" value="NZ_FMAG01000001.1"/>
</dbReference>
<evidence type="ECO:0000313" key="3">
    <source>
        <dbReference type="Proteomes" id="UP000199101"/>
    </source>
</evidence>
<dbReference type="STRING" id="410764.GA0061103_1274"/>
<dbReference type="Pfam" id="PF08811">
    <property type="entry name" value="DUF1800"/>
    <property type="match status" value="1"/>
</dbReference>
<dbReference type="EMBL" id="FMAG01000001">
    <property type="protein sequence ID" value="SCB08771.1"/>
    <property type="molecule type" value="Genomic_DNA"/>
</dbReference>
<feature type="compositionally biased region" description="Low complexity" evidence="1">
    <location>
        <begin position="78"/>
        <end position="96"/>
    </location>
</feature>
<dbReference type="InterPro" id="IPR014917">
    <property type="entry name" value="DUF1800"/>
</dbReference>
<keyword evidence="3" id="KW-1185">Reference proteome</keyword>
<dbReference type="Proteomes" id="UP000199101">
    <property type="component" value="Unassembled WGS sequence"/>
</dbReference>
<dbReference type="AlphaFoldDB" id="A0A1C3U009"/>